<sequence length="546" mass="61552">MKILGRPFSIASCSSYLYQPLWWKCSTWHELPCNPIRCTAILLIVGLSITSVAILILVERPWGSTILPNILIPNLDPDPVHDLEEPVPKLVDATVYNSFVSPPPEHALVDRRVRPIRAHSAVSDTCLDKWVSTGLWQDPCRHNMVQESHIDLVYVWVNGSDPLHRKARQALLNATKYTAKEARFREHDELRYSLRAARNATAGWPNGTWHITADVPESAPTTATNNNSTLAPPNQTRRLGLVPQWLDIECAFYGCPDTAPPIRLLHDSQLFRLTGRPGANLKAADATDWFGKILPSFNSHAVESQLPHLDPEMVSDNIVALNDDQFMLLPLPPSAFHTTLYGQVFRVDPGLLVGGDPSGRADGGGEWRSLGWSAHLLNERFGTRKRPYMQHNARALSLPLMHEVSLAFGEYFAATPLSRFRGSHKEPKEYEVNTVFISTHYVIERHREALLWSWIVGKWGAQYGGMLDRQQKRMMWEETGGRKEEINILKGGKADRRTQSDVEVNMYMAGLQPPQAVDKERQGGYDIFMGVDGRIQRELPFPRTAD</sequence>
<evidence type="ECO:0000313" key="4">
    <source>
        <dbReference type="EMBL" id="KAF7372055.1"/>
    </source>
</evidence>
<evidence type="ECO:0000313" key="5">
    <source>
        <dbReference type="Proteomes" id="UP000620124"/>
    </source>
</evidence>
<keyword evidence="1" id="KW-0808">Transferase</keyword>
<dbReference type="AlphaFoldDB" id="A0A8H7DF42"/>
<dbReference type="Proteomes" id="UP000620124">
    <property type="component" value="Unassembled WGS sequence"/>
</dbReference>
<gene>
    <name evidence="4" type="ORF">MVEN_00063800</name>
</gene>
<feature type="domain" description="Stealth protein CR3 conserved region 3" evidence="3">
    <location>
        <begin position="391"/>
        <end position="444"/>
    </location>
</feature>
<dbReference type="Pfam" id="PF17102">
    <property type="entry name" value="Stealth_CR3"/>
    <property type="match status" value="1"/>
</dbReference>
<evidence type="ECO:0008006" key="6">
    <source>
        <dbReference type="Google" id="ProtNLM"/>
    </source>
</evidence>
<dbReference type="GO" id="GO:0046835">
    <property type="term" value="P:carbohydrate phosphorylation"/>
    <property type="evidence" value="ECO:0007669"/>
    <property type="project" value="TreeGrafter"/>
</dbReference>
<comment type="caution">
    <text evidence="4">The sequence shown here is derived from an EMBL/GenBank/DDBJ whole genome shotgun (WGS) entry which is preliminary data.</text>
</comment>
<dbReference type="InterPro" id="IPR047141">
    <property type="entry name" value="Stealth"/>
</dbReference>
<dbReference type="EMBL" id="JACAZI010000001">
    <property type="protein sequence ID" value="KAF7372055.1"/>
    <property type="molecule type" value="Genomic_DNA"/>
</dbReference>
<evidence type="ECO:0000256" key="1">
    <source>
        <dbReference type="ARBA" id="ARBA00022679"/>
    </source>
</evidence>
<dbReference type="InterPro" id="IPR031357">
    <property type="entry name" value="Stealth_CR3"/>
</dbReference>
<dbReference type="PANTHER" id="PTHR24045:SF0">
    <property type="entry name" value="N-ACETYLGLUCOSAMINE-1-PHOSPHOTRANSFERASE SUBUNITS ALPHA_BETA"/>
    <property type="match status" value="1"/>
</dbReference>
<dbReference type="PANTHER" id="PTHR24045">
    <property type="match status" value="1"/>
</dbReference>
<proteinExistence type="predicted"/>
<dbReference type="GO" id="GO:0003976">
    <property type="term" value="F:UDP-N-acetylglucosamine-lysosomal-enzyme N-acetylglucosaminephosphotransferase activity"/>
    <property type="evidence" value="ECO:0007669"/>
    <property type="project" value="TreeGrafter"/>
</dbReference>
<keyword evidence="5" id="KW-1185">Reference proteome</keyword>
<feature type="domain" description="Stealth protein CR1 conserved region 1" evidence="2">
    <location>
        <begin position="149"/>
        <end position="173"/>
    </location>
</feature>
<dbReference type="Pfam" id="PF17101">
    <property type="entry name" value="Stealth_CR1"/>
    <property type="match status" value="1"/>
</dbReference>
<dbReference type="GO" id="GO:0005794">
    <property type="term" value="C:Golgi apparatus"/>
    <property type="evidence" value="ECO:0007669"/>
    <property type="project" value="TreeGrafter"/>
</dbReference>
<evidence type="ECO:0000259" key="2">
    <source>
        <dbReference type="Pfam" id="PF17101"/>
    </source>
</evidence>
<name>A0A8H7DF42_9AGAR</name>
<protein>
    <recommendedName>
        <fullName evidence="6">Stealth protein CR3 conserved region 3 domain-containing protein</fullName>
    </recommendedName>
</protein>
<dbReference type="InterPro" id="IPR031358">
    <property type="entry name" value="Stealth_CR1"/>
</dbReference>
<organism evidence="4 5">
    <name type="scientific">Mycena venus</name>
    <dbReference type="NCBI Taxonomy" id="2733690"/>
    <lineage>
        <taxon>Eukaryota</taxon>
        <taxon>Fungi</taxon>
        <taxon>Dikarya</taxon>
        <taxon>Basidiomycota</taxon>
        <taxon>Agaricomycotina</taxon>
        <taxon>Agaricomycetes</taxon>
        <taxon>Agaricomycetidae</taxon>
        <taxon>Agaricales</taxon>
        <taxon>Marasmiineae</taxon>
        <taxon>Mycenaceae</taxon>
        <taxon>Mycena</taxon>
    </lineage>
</organism>
<evidence type="ECO:0000259" key="3">
    <source>
        <dbReference type="Pfam" id="PF17102"/>
    </source>
</evidence>
<accession>A0A8H7DF42</accession>
<reference evidence="4" key="1">
    <citation type="submission" date="2020-05" db="EMBL/GenBank/DDBJ databases">
        <title>Mycena genomes resolve the evolution of fungal bioluminescence.</title>
        <authorList>
            <person name="Tsai I.J."/>
        </authorList>
    </citation>
    <scope>NUCLEOTIDE SEQUENCE</scope>
    <source>
        <strain evidence="4">CCC161011</strain>
    </source>
</reference>
<dbReference type="OrthoDB" id="263283at2759"/>